<name>A0A8B9PFG0_APTOW</name>
<keyword evidence="4" id="KW-1185">Reference proteome</keyword>
<evidence type="ECO:0000256" key="1">
    <source>
        <dbReference type="ARBA" id="ARBA00022614"/>
    </source>
</evidence>
<keyword evidence="1" id="KW-0433">Leucine-rich repeat</keyword>
<evidence type="ECO:0000313" key="4">
    <source>
        <dbReference type="Proteomes" id="UP000694424"/>
    </source>
</evidence>
<dbReference type="SMART" id="SM00369">
    <property type="entry name" value="LRR_TYP"/>
    <property type="match status" value="4"/>
</dbReference>
<evidence type="ECO:0000313" key="3">
    <source>
        <dbReference type="Ensembl" id="ENSAOWP00000010821.1"/>
    </source>
</evidence>
<dbReference type="PANTHER" id="PTHR48051">
    <property type="match status" value="1"/>
</dbReference>
<sequence length="243" mass="27575">SLSQQARNLDLDRNKLKHITGISKLCNLKKLILSKNEIVDFPDEIQSLVYLEKLELNQNQIRVIPEGIFSHLSRLKHLRLNNNRLCALPRDLAACQGSLQYLNLSNNLFRTFPQPVLQLTNLQELHVQNNALRQLPKELFQGQSLKMFKANGNPLKEPPSEVCAGGLQQILNYFTQLQDCSGQEDRRVKTMFLGSPASVGFFSWLVFRIHLMAKSGSSCWLKKEAFDCCLLESMEVGIGNHVA</sequence>
<dbReference type="InterPro" id="IPR032675">
    <property type="entry name" value="LRR_dom_sf"/>
</dbReference>
<evidence type="ECO:0000256" key="2">
    <source>
        <dbReference type="ARBA" id="ARBA00022737"/>
    </source>
</evidence>
<dbReference type="PROSITE" id="PS51450">
    <property type="entry name" value="LRR"/>
    <property type="match status" value="2"/>
</dbReference>
<dbReference type="InterPro" id="IPR001611">
    <property type="entry name" value="Leu-rich_rpt"/>
</dbReference>
<reference evidence="3" key="1">
    <citation type="submission" date="2025-08" db="UniProtKB">
        <authorList>
            <consortium name="Ensembl"/>
        </authorList>
    </citation>
    <scope>IDENTIFICATION</scope>
</reference>
<dbReference type="PANTHER" id="PTHR48051:SF45">
    <property type="entry name" value="LEUCINE-RICH REPEAT PROTEIN SHOC-2-LIKE"/>
    <property type="match status" value="1"/>
</dbReference>
<dbReference type="Pfam" id="PF13855">
    <property type="entry name" value="LRR_8"/>
    <property type="match status" value="1"/>
</dbReference>
<dbReference type="AlphaFoldDB" id="A0A8B9PFG0"/>
<dbReference type="Gene3D" id="3.80.10.10">
    <property type="entry name" value="Ribonuclease Inhibitor"/>
    <property type="match status" value="1"/>
</dbReference>
<dbReference type="SUPFAM" id="SSF52058">
    <property type="entry name" value="L domain-like"/>
    <property type="match status" value="1"/>
</dbReference>
<dbReference type="Proteomes" id="UP000694424">
    <property type="component" value="Unplaced"/>
</dbReference>
<reference evidence="3" key="2">
    <citation type="submission" date="2025-09" db="UniProtKB">
        <authorList>
            <consortium name="Ensembl"/>
        </authorList>
    </citation>
    <scope>IDENTIFICATION</scope>
</reference>
<accession>A0A8B9PFG0</accession>
<protein>
    <submittedName>
        <fullName evidence="3">Uncharacterized protein</fullName>
    </submittedName>
</protein>
<proteinExistence type="predicted"/>
<dbReference type="InterPro" id="IPR050216">
    <property type="entry name" value="LRR_domain-containing"/>
</dbReference>
<dbReference type="SMART" id="SM00364">
    <property type="entry name" value="LRR_BAC"/>
    <property type="match status" value="5"/>
</dbReference>
<dbReference type="InterPro" id="IPR003591">
    <property type="entry name" value="Leu-rich_rpt_typical-subtyp"/>
</dbReference>
<dbReference type="Ensembl" id="ENSAOWT00000012301.1">
    <property type="protein sequence ID" value="ENSAOWP00000010821.1"/>
    <property type="gene ID" value="ENSAOWG00000007450.1"/>
</dbReference>
<dbReference type="GO" id="GO:0005737">
    <property type="term" value="C:cytoplasm"/>
    <property type="evidence" value="ECO:0007669"/>
    <property type="project" value="TreeGrafter"/>
</dbReference>
<organism evidence="3 4">
    <name type="scientific">Apteryx owenii</name>
    <name type="common">Little spotted kiwi</name>
    <dbReference type="NCBI Taxonomy" id="8824"/>
    <lineage>
        <taxon>Eukaryota</taxon>
        <taxon>Metazoa</taxon>
        <taxon>Chordata</taxon>
        <taxon>Craniata</taxon>
        <taxon>Vertebrata</taxon>
        <taxon>Euteleostomi</taxon>
        <taxon>Archelosauria</taxon>
        <taxon>Archosauria</taxon>
        <taxon>Dinosauria</taxon>
        <taxon>Saurischia</taxon>
        <taxon>Theropoda</taxon>
        <taxon>Coelurosauria</taxon>
        <taxon>Aves</taxon>
        <taxon>Palaeognathae</taxon>
        <taxon>Apterygiformes</taxon>
        <taxon>Apterygidae</taxon>
        <taxon>Apteryx</taxon>
    </lineage>
</organism>
<keyword evidence="2" id="KW-0677">Repeat</keyword>